<organism evidence="4 5">
    <name type="scientific">Bacillus oleivorans</name>
    <dbReference type="NCBI Taxonomy" id="1448271"/>
    <lineage>
        <taxon>Bacteria</taxon>
        <taxon>Bacillati</taxon>
        <taxon>Bacillota</taxon>
        <taxon>Bacilli</taxon>
        <taxon>Bacillales</taxon>
        <taxon>Bacillaceae</taxon>
        <taxon>Bacillus</taxon>
    </lineage>
</organism>
<dbReference type="PANTHER" id="PTHR35807">
    <property type="entry name" value="TRANSCRIPTIONAL REGULATOR REDD-RELATED"/>
    <property type="match status" value="1"/>
</dbReference>
<feature type="domain" description="Bacterial transcriptional activator" evidence="3">
    <location>
        <begin position="926"/>
        <end position="1068"/>
    </location>
</feature>
<dbReference type="InterPro" id="IPR019734">
    <property type="entry name" value="TPR_rpt"/>
</dbReference>
<dbReference type="SMART" id="SM00028">
    <property type="entry name" value="TPR"/>
    <property type="match status" value="7"/>
</dbReference>
<evidence type="ECO:0000256" key="2">
    <source>
        <dbReference type="ARBA" id="ARBA00023163"/>
    </source>
</evidence>
<dbReference type="InterPro" id="IPR036388">
    <property type="entry name" value="WH-like_DNA-bd_sf"/>
</dbReference>
<gene>
    <name evidence="4" type="ORF">SAMN05877753_103434</name>
</gene>
<dbReference type="Proteomes" id="UP000219546">
    <property type="component" value="Unassembled WGS sequence"/>
</dbReference>
<proteinExistence type="predicted"/>
<sequence>MIVHTKLMPPQVRSNYIRRASLFKKMKAISNYSVTILTSGAGYGKSTALSLYVRDEKVACSWYTITSHDDDILPFIDHVIYSIKRLFPAFGKELKEYIQEMDRYIREEELFTLSSIFVNEIHLLGSPLILILDDFHHTEGSYLIQKWVELVVEHIPDSLHLVLSTRSRPNWSVLTKLKVNGKLLDMGESDLKLSIEEVELLLVDYHELNVTREDITNIYRLTEGWVIAISMIAENLKFENIESKKIDFTQTSLLDLFQYLALEVFTKQPPMLQQFLEQTSVYDEISAELCEEVLGLTGAKAMLSQLSQKSLFLHADVQGTYKYHALFREFLQGQLYNNQPKQYEILHERSARYYERNGDYEKAIRIYDKIGRNFAVAAILQEHGDQMLKEGKLESLYEFLKNLPDSEKDRYYKLWFYEGEILRYRSRYAAAEKCYAQAERMALQAKDIEQACLALEGWAQIYLDTIQPRMAERILNQAIQLRESSKQSLADTSRNLYWMMAENYINAGEAGRAEVWYSKGEKVIREEEKEDLLLARIYLRTGRFLEAKKLLEQKQTKQSPDKKLPQSHRESVLLLSLMEGMMGDALRSKELAQAGIQLGIQSKSPFVEACGWIRMGHAVQLLEEYNINLAVQCYETALDMMEQMNISRGKAEPYMGLCLLYGSLGEFEKARDMGTKALFETENVKDVWLSSLIQLGLGVCAYYERDFAKANPHFEKALNHFIQCQDQFGEMISMLWLALVALETDQKASLKIQLSSFIATCELKEYEFVFYHRTLFGPKDTQALVPLLLEAQKLGVHKEYVTKILSGLGYKDLDSHPGYTLKVRTLGSFKVFLGDQEVEEKEWQRGKAKELFELFITNRTNVIEKDEIIAYLWPDSDSERASRDFKVVLNALNNVLEPKRMKRSQPFYVIRQGSAYGLNPEAKIWADTDYFQDWIQAGLEEKEVKKAREFLHRGLQVYKGEYIPERRFEDWCIQERERLLTLYLRGAEKLAQLHVKEEDFDQAIFCCEQILQKDRTWEEAYRLLMYSYYRKNNRPQALKWYKRCVDVLQKEFGVEPLDATKQMYEIIIQSSQT</sequence>
<reference evidence="4 5" key="1">
    <citation type="submission" date="2017-08" db="EMBL/GenBank/DDBJ databases">
        <authorList>
            <person name="de Groot N.N."/>
        </authorList>
    </citation>
    <scope>NUCLEOTIDE SEQUENCE [LARGE SCALE GENOMIC DNA]</scope>
    <source>
        <strain evidence="4 5">JC228</strain>
    </source>
</reference>
<dbReference type="SMART" id="SM01043">
    <property type="entry name" value="BTAD"/>
    <property type="match status" value="1"/>
</dbReference>
<keyword evidence="5" id="KW-1185">Reference proteome</keyword>
<dbReference type="Pfam" id="PF25873">
    <property type="entry name" value="WHD_MalT"/>
    <property type="match status" value="1"/>
</dbReference>
<protein>
    <submittedName>
        <fullName evidence="4">Transcriptional regulator</fullName>
    </submittedName>
</protein>
<accession>A0A285CR96</accession>
<dbReference type="InterPro" id="IPR059106">
    <property type="entry name" value="WHD_MalT"/>
</dbReference>
<dbReference type="SUPFAM" id="SSF52540">
    <property type="entry name" value="P-loop containing nucleoside triphosphate hydrolases"/>
    <property type="match status" value="1"/>
</dbReference>
<dbReference type="Gene3D" id="1.10.10.10">
    <property type="entry name" value="Winged helix-like DNA-binding domain superfamily/Winged helix DNA-binding domain"/>
    <property type="match status" value="1"/>
</dbReference>
<dbReference type="InterPro" id="IPR016032">
    <property type="entry name" value="Sig_transdc_resp-reg_C-effctor"/>
</dbReference>
<keyword evidence="2" id="KW-0804">Transcription</keyword>
<evidence type="ECO:0000256" key="1">
    <source>
        <dbReference type="ARBA" id="ARBA00023015"/>
    </source>
</evidence>
<dbReference type="Gene3D" id="1.25.40.10">
    <property type="entry name" value="Tetratricopeptide repeat domain"/>
    <property type="match status" value="3"/>
</dbReference>
<dbReference type="InterPro" id="IPR051677">
    <property type="entry name" value="AfsR-DnrI-RedD_regulator"/>
</dbReference>
<dbReference type="GO" id="GO:0006355">
    <property type="term" value="P:regulation of DNA-templated transcription"/>
    <property type="evidence" value="ECO:0007669"/>
    <property type="project" value="InterPro"/>
</dbReference>
<keyword evidence="1" id="KW-0805">Transcription regulation</keyword>
<dbReference type="InterPro" id="IPR005158">
    <property type="entry name" value="BTAD"/>
</dbReference>
<dbReference type="GO" id="GO:0003677">
    <property type="term" value="F:DNA binding"/>
    <property type="evidence" value="ECO:0007669"/>
    <property type="project" value="InterPro"/>
</dbReference>
<dbReference type="InterPro" id="IPR027417">
    <property type="entry name" value="P-loop_NTPase"/>
</dbReference>
<dbReference type="EMBL" id="OAOP01000003">
    <property type="protein sequence ID" value="SNX70051.1"/>
    <property type="molecule type" value="Genomic_DNA"/>
</dbReference>
<name>A0A285CR96_9BACI</name>
<dbReference type="SUPFAM" id="SSF46894">
    <property type="entry name" value="C-terminal effector domain of the bipartite response regulators"/>
    <property type="match status" value="1"/>
</dbReference>
<dbReference type="PANTHER" id="PTHR35807:SF2">
    <property type="entry name" value="TRANSCRIPTIONAL ACTIVATOR DOMAIN"/>
    <property type="match status" value="1"/>
</dbReference>
<dbReference type="SUPFAM" id="SSF48452">
    <property type="entry name" value="TPR-like"/>
    <property type="match status" value="3"/>
</dbReference>
<evidence type="ECO:0000259" key="3">
    <source>
        <dbReference type="SMART" id="SM01043"/>
    </source>
</evidence>
<dbReference type="InterPro" id="IPR011990">
    <property type="entry name" value="TPR-like_helical_dom_sf"/>
</dbReference>
<evidence type="ECO:0000313" key="5">
    <source>
        <dbReference type="Proteomes" id="UP000219546"/>
    </source>
</evidence>
<dbReference type="AlphaFoldDB" id="A0A285CR96"/>
<evidence type="ECO:0000313" key="4">
    <source>
        <dbReference type="EMBL" id="SNX70051.1"/>
    </source>
</evidence>
<dbReference type="RefSeq" id="WP_245855730.1">
    <property type="nucleotide sequence ID" value="NZ_JBEPMQ010000002.1"/>
</dbReference>
<dbReference type="Pfam" id="PF03704">
    <property type="entry name" value="BTAD"/>
    <property type="match status" value="1"/>
</dbReference>